<evidence type="ECO:0000313" key="2">
    <source>
        <dbReference type="EMBL" id="KAH7157744.1"/>
    </source>
</evidence>
<gene>
    <name evidence="2" type="ORF">B0J13DRAFT_542640</name>
</gene>
<dbReference type="EMBL" id="JAGMUU010000003">
    <property type="protein sequence ID" value="KAH7157744.1"/>
    <property type="molecule type" value="Genomic_DNA"/>
</dbReference>
<keyword evidence="3" id="KW-1185">Reference proteome</keyword>
<name>A0A9P9JEZ6_9HYPO</name>
<accession>A0A9P9JEZ6</accession>
<proteinExistence type="predicted"/>
<dbReference type="AlphaFoldDB" id="A0A9P9JEZ6"/>
<dbReference type="Proteomes" id="UP000717696">
    <property type="component" value="Unassembled WGS sequence"/>
</dbReference>
<evidence type="ECO:0000256" key="1">
    <source>
        <dbReference type="SAM" id="MobiDB-lite"/>
    </source>
</evidence>
<dbReference type="PROSITE" id="PS51257">
    <property type="entry name" value="PROKAR_LIPOPROTEIN"/>
    <property type="match status" value="1"/>
</dbReference>
<evidence type="ECO:0000313" key="3">
    <source>
        <dbReference type="Proteomes" id="UP000717696"/>
    </source>
</evidence>
<organism evidence="2 3">
    <name type="scientific">Dactylonectria estremocensis</name>
    <dbReference type="NCBI Taxonomy" id="1079267"/>
    <lineage>
        <taxon>Eukaryota</taxon>
        <taxon>Fungi</taxon>
        <taxon>Dikarya</taxon>
        <taxon>Ascomycota</taxon>
        <taxon>Pezizomycotina</taxon>
        <taxon>Sordariomycetes</taxon>
        <taxon>Hypocreomycetidae</taxon>
        <taxon>Hypocreales</taxon>
        <taxon>Nectriaceae</taxon>
        <taxon>Dactylonectria</taxon>
    </lineage>
</organism>
<feature type="region of interest" description="Disordered" evidence="1">
    <location>
        <begin position="58"/>
        <end position="80"/>
    </location>
</feature>
<comment type="caution">
    <text evidence="2">The sequence shown here is derived from an EMBL/GenBank/DDBJ whole genome shotgun (WGS) entry which is preliminary data.</text>
</comment>
<protein>
    <submittedName>
        <fullName evidence="2">Uncharacterized protein</fullName>
    </submittedName>
</protein>
<reference evidence="2" key="1">
    <citation type="journal article" date="2021" name="Nat. Commun.">
        <title>Genetic determinants of endophytism in the Arabidopsis root mycobiome.</title>
        <authorList>
            <person name="Mesny F."/>
            <person name="Miyauchi S."/>
            <person name="Thiergart T."/>
            <person name="Pickel B."/>
            <person name="Atanasova L."/>
            <person name="Karlsson M."/>
            <person name="Huettel B."/>
            <person name="Barry K.W."/>
            <person name="Haridas S."/>
            <person name="Chen C."/>
            <person name="Bauer D."/>
            <person name="Andreopoulos W."/>
            <person name="Pangilinan J."/>
            <person name="LaButti K."/>
            <person name="Riley R."/>
            <person name="Lipzen A."/>
            <person name="Clum A."/>
            <person name="Drula E."/>
            <person name="Henrissat B."/>
            <person name="Kohler A."/>
            <person name="Grigoriev I.V."/>
            <person name="Martin F.M."/>
            <person name="Hacquard S."/>
        </authorList>
    </citation>
    <scope>NUCLEOTIDE SEQUENCE</scope>
    <source>
        <strain evidence="2">MPI-CAGE-AT-0021</strain>
    </source>
</reference>
<sequence length="80" mass="8181">MAGLKICPNASLAVAVPTVAACKTGNFQASGSRVLAVTHANSSPSTYQLRAVFDNLSHSSQSTLPAPPRGGETPWNGTTI</sequence>